<protein>
    <submittedName>
        <fullName evidence="3">C1A family cysteine protease</fullName>
    </submittedName>
</protein>
<comment type="caution">
    <text evidence="3">The sequence shown here is derived from an EMBL/GenBank/DDBJ whole genome shotgun (WGS) entry which is preliminary data.</text>
</comment>
<dbReference type="GO" id="GO:0006508">
    <property type="term" value="P:proteolysis"/>
    <property type="evidence" value="ECO:0007669"/>
    <property type="project" value="UniProtKB-KW"/>
</dbReference>
<keyword evidence="4" id="KW-1185">Reference proteome</keyword>
<dbReference type="RefSeq" id="WP_183972029.1">
    <property type="nucleotide sequence ID" value="NZ_JACIBY010000002.1"/>
</dbReference>
<comment type="similarity">
    <text evidence="1">Belongs to the peptidase C1 family.</text>
</comment>
<name>A0A7W5ZK15_9BACT</name>
<accession>A0A7W5ZK15</accession>
<dbReference type="EMBL" id="JACIBY010000002">
    <property type="protein sequence ID" value="MBB3837289.1"/>
    <property type="molecule type" value="Genomic_DNA"/>
</dbReference>
<dbReference type="Proteomes" id="UP000541352">
    <property type="component" value="Unassembled WGS sequence"/>
</dbReference>
<organism evidence="3 4">
    <name type="scientific">Runella defluvii</name>
    <dbReference type="NCBI Taxonomy" id="370973"/>
    <lineage>
        <taxon>Bacteria</taxon>
        <taxon>Pseudomonadati</taxon>
        <taxon>Bacteroidota</taxon>
        <taxon>Cytophagia</taxon>
        <taxon>Cytophagales</taxon>
        <taxon>Spirosomataceae</taxon>
        <taxon>Runella</taxon>
    </lineage>
</organism>
<dbReference type="InterPro" id="IPR013128">
    <property type="entry name" value="Peptidase_C1A"/>
</dbReference>
<dbReference type="SUPFAM" id="SSF54001">
    <property type="entry name" value="Cysteine proteinases"/>
    <property type="match status" value="1"/>
</dbReference>
<reference evidence="3 4" key="1">
    <citation type="submission" date="2020-08" db="EMBL/GenBank/DDBJ databases">
        <title>Genomic Encyclopedia of Type Strains, Phase IV (KMG-IV): sequencing the most valuable type-strain genomes for metagenomic binning, comparative biology and taxonomic classification.</title>
        <authorList>
            <person name="Goeker M."/>
        </authorList>
    </citation>
    <scope>NUCLEOTIDE SEQUENCE [LARGE SCALE GENOMIC DNA]</scope>
    <source>
        <strain evidence="3 4">DSM 17976</strain>
    </source>
</reference>
<gene>
    <name evidence="3" type="ORF">FHS57_001283</name>
</gene>
<dbReference type="SMART" id="SM00645">
    <property type="entry name" value="Pept_C1"/>
    <property type="match status" value="1"/>
</dbReference>
<dbReference type="GO" id="GO:0008234">
    <property type="term" value="F:cysteine-type peptidase activity"/>
    <property type="evidence" value="ECO:0007669"/>
    <property type="project" value="InterPro"/>
</dbReference>
<dbReference type="Gene3D" id="3.90.70.10">
    <property type="entry name" value="Cysteine proteinases"/>
    <property type="match status" value="1"/>
</dbReference>
<dbReference type="PANTHER" id="PTHR12411">
    <property type="entry name" value="CYSTEINE PROTEASE FAMILY C1-RELATED"/>
    <property type="match status" value="1"/>
</dbReference>
<evidence type="ECO:0000256" key="1">
    <source>
        <dbReference type="ARBA" id="ARBA00008455"/>
    </source>
</evidence>
<evidence type="ECO:0000313" key="4">
    <source>
        <dbReference type="Proteomes" id="UP000541352"/>
    </source>
</evidence>
<evidence type="ECO:0000259" key="2">
    <source>
        <dbReference type="SMART" id="SM00645"/>
    </source>
</evidence>
<keyword evidence="3" id="KW-0645">Protease</keyword>
<dbReference type="Pfam" id="PF00112">
    <property type="entry name" value="Peptidase_C1"/>
    <property type="match status" value="1"/>
</dbReference>
<dbReference type="CDD" id="cd02619">
    <property type="entry name" value="Peptidase_C1"/>
    <property type="match status" value="1"/>
</dbReference>
<dbReference type="InterPro" id="IPR000668">
    <property type="entry name" value="Peptidase_C1A_C"/>
</dbReference>
<dbReference type="AlphaFoldDB" id="A0A7W5ZK15"/>
<dbReference type="InterPro" id="IPR038765">
    <property type="entry name" value="Papain-like_cys_pep_sf"/>
</dbReference>
<proteinExistence type="inferred from homology"/>
<keyword evidence="3" id="KW-0378">Hydrolase</keyword>
<evidence type="ECO:0000313" key="3">
    <source>
        <dbReference type="EMBL" id="MBB3837289.1"/>
    </source>
</evidence>
<feature type="domain" description="Peptidase C1A papain C-terminal" evidence="2">
    <location>
        <begin position="29"/>
        <end position="236"/>
    </location>
</feature>
<sequence>MPKPKIGGYRAGSVPDNTTYRKVAKKQSLPPKVDLRNFLTSIEYQVGNSCVANAFAGAYEYLAKRTLGEAGDVSRLFIYYNARSVEGMESEDEGTTMTAAIEALKEYGACSEDYWANDEEMILEEPDEDSYNQASLFKVVEEEYLETDLELWKQTLAQGYPIAFALNTFNSFDSATTNKGRVPLPRARETERETHGWHAMLCVGYSDPDQRFIVRNSWGEEWGDSGYCYIPYDYIIHQDLNAHDSWIIKAVENLDFSEDIASDDEESYFAKEGLTYLEEFWVELESSDDVEDFASALEELCLEYVESEEDFYFEYEETEEDDCIYIEMSSFEILTEDYESFLEALDELCLEYALDENYSYEVTE</sequence>